<dbReference type="STRING" id="1121022.GCA_000376105_04368"/>
<dbReference type="SUPFAM" id="SSF50118">
    <property type="entry name" value="Cell growth inhibitor/plasmid maintenance toxic component"/>
    <property type="match status" value="1"/>
</dbReference>
<dbReference type="EMBL" id="AWGB01000089">
    <property type="protein sequence ID" value="ESQ81454.1"/>
    <property type="molecule type" value="Genomic_DNA"/>
</dbReference>
<evidence type="ECO:0000313" key="1">
    <source>
        <dbReference type="EMBL" id="ESQ81454.1"/>
    </source>
</evidence>
<keyword evidence="2" id="KW-1185">Reference proteome</keyword>
<protein>
    <recommendedName>
        <fullName evidence="3">PemK-like protein</fullName>
    </recommendedName>
</protein>
<dbReference type="OrthoDB" id="8851195at2"/>
<dbReference type="RefSeq" id="WP_018084051.1">
    <property type="nucleotide sequence ID" value="NZ_AQWM01000059.1"/>
</dbReference>
<reference evidence="1 2" key="1">
    <citation type="journal article" date="2014" name="Nature">
        <title>Sequential evolution of bacterial morphology by co-option of a developmental regulator.</title>
        <authorList>
            <person name="Jiang C."/>
            <person name="Brown P.J."/>
            <person name="Ducret A."/>
            <person name="Brun Y.V."/>
        </authorList>
    </citation>
    <scope>NUCLEOTIDE SEQUENCE [LARGE SCALE GENOMIC DNA]</scope>
    <source>
        <strain evidence="1 2">DSM 16100</strain>
    </source>
</reference>
<name>V4P2P1_9CAUL</name>
<sequence length="132" mass="14124">MAKYFDPLPAPGDIVWCLFPESVGQPGPKPRPALVLAVAREFKAISIAYGTSQKTDRIYPTEFLIGSSDPNFALTGLSVSTKFDMARQVQIPFNSDWVAKAPGAALNSPLPKLGVLPANLVKAAKEAAAKRK</sequence>
<dbReference type="GO" id="GO:0003677">
    <property type="term" value="F:DNA binding"/>
    <property type="evidence" value="ECO:0007669"/>
    <property type="project" value="InterPro"/>
</dbReference>
<dbReference type="InterPro" id="IPR003477">
    <property type="entry name" value="PemK-like"/>
</dbReference>
<dbReference type="Proteomes" id="UP000017837">
    <property type="component" value="Unassembled WGS sequence"/>
</dbReference>
<proteinExistence type="predicted"/>
<evidence type="ECO:0000313" key="2">
    <source>
        <dbReference type="Proteomes" id="UP000017837"/>
    </source>
</evidence>
<dbReference type="InterPro" id="IPR011067">
    <property type="entry name" value="Plasmid_toxin/cell-grow_inhib"/>
</dbReference>
<gene>
    <name evidence="1" type="ORF">ABENE_21940</name>
</gene>
<accession>V4P2P1</accession>
<organism evidence="1 2">
    <name type="scientific">Asticcacaulis benevestitus DSM 16100 = ATCC BAA-896</name>
    <dbReference type="NCBI Taxonomy" id="1121022"/>
    <lineage>
        <taxon>Bacteria</taxon>
        <taxon>Pseudomonadati</taxon>
        <taxon>Pseudomonadota</taxon>
        <taxon>Alphaproteobacteria</taxon>
        <taxon>Caulobacterales</taxon>
        <taxon>Caulobacteraceae</taxon>
        <taxon>Asticcacaulis</taxon>
    </lineage>
</organism>
<dbReference type="Pfam" id="PF02452">
    <property type="entry name" value="PemK_toxin"/>
    <property type="match status" value="1"/>
</dbReference>
<dbReference type="Gene3D" id="2.30.30.110">
    <property type="match status" value="1"/>
</dbReference>
<dbReference type="eggNOG" id="ENOG5033649">
    <property type="taxonomic scope" value="Bacteria"/>
</dbReference>
<dbReference type="AlphaFoldDB" id="V4P2P1"/>
<dbReference type="PATRIC" id="fig|1121022.4.peg.4494"/>
<evidence type="ECO:0008006" key="3">
    <source>
        <dbReference type="Google" id="ProtNLM"/>
    </source>
</evidence>
<comment type="caution">
    <text evidence="1">The sequence shown here is derived from an EMBL/GenBank/DDBJ whole genome shotgun (WGS) entry which is preliminary data.</text>
</comment>